<feature type="transmembrane region" description="Helical" evidence="5">
    <location>
        <begin position="219"/>
        <end position="237"/>
    </location>
</feature>
<gene>
    <name evidence="7" type="ORF">F7231_10045</name>
</gene>
<evidence type="ECO:0000256" key="5">
    <source>
        <dbReference type="SAM" id="Phobius"/>
    </source>
</evidence>
<keyword evidence="4 5" id="KW-0472">Membrane</keyword>
<keyword evidence="3 5" id="KW-1133">Transmembrane helix</keyword>
<evidence type="ECO:0000259" key="6">
    <source>
        <dbReference type="Pfam" id="PF04932"/>
    </source>
</evidence>
<keyword evidence="7" id="KW-0436">Ligase</keyword>
<sequence>MNTAEHPYTFQPETEPPVKKPGVTPVMWAYRAALFLLLFGVGSLTYGSNQLSPILSIVSNLAGLVAATCLFIGYFDYPSPYKLIAWILSLAMFGLVLESLHVYNQYVYSFFVIKRMAYCGLALLAFVVARRAGPLKLSWAIAIVGALYFYGQIILGKIMEYSMTSESRTTSAYESFYLMLPLLFFLMQYLQKHRIIDLLGFLASFGLIVFLLHRSVISSAVFGVAVVAGLSVVGKLPTSRLPIGRTASILFALALLTVPFLSALSPKKVDAFLENIGGIAKPTEDNTGNWRYEQSLYYWSQIPERPWLGWRYEGYDRGEIMANEDFPAKGTIIHSQYIDMLYNYGIAGLVLNLFVILSTLWMMYRHNRHFTSEQTVLFAFIASGLLFGVSYQLPIYFWGFVGLGLYYGFKREMPDEQPTLEEDPALARVHHPDAFISHYTVKNTL</sequence>
<reference evidence="8" key="2">
    <citation type="submission" date="2023-07" db="EMBL/GenBank/DDBJ databases">
        <authorList>
            <person name="Jung D.-H."/>
        </authorList>
    </citation>
    <scope>NUCLEOTIDE SEQUENCE [LARGE SCALE GENOMIC DNA]</scope>
    <source>
        <strain evidence="8">JA-25</strain>
    </source>
</reference>
<accession>A0ABX0QDK3</accession>
<feature type="transmembrane region" description="Helical" evidence="5">
    <location>
        <begin position="243"/>
        <end position="264"/>
    </location>
</feature>
<organism evidence="7 8">
    <name type="scientific">Fibrivirga algicola</name>
    <dbReference type="NCBI Taxonomy" id="2950420"/>
    <lineage>
        <taxon>Bacteria</taxon>
        <taxon>Pseudomonadati</taxon>
        <taxon>Bacteroidota</taxon>
        <taxon>Cytophagia</taxon>
        <taxon>Cytophagales</taxon>
        <taxon>Spirosomataceae</taxon>
        <taxon>Fibrivirga</taxon>
    </lineage>
</organism>
<dbReference type="InterPro" id="IPR007016">
    <property type="entry name" value="O-antigen_ligase-rel_domated"/>
</dbReference>
<proteinExistence type="predicted"/>
<dbReference type="Proteomes" id="UP000606008">
    <property type="component" value="Unassembled WGS sequence"/>
</dbReference>
<protein>
    <submittedName>
        <fullName evidence="7">O-antigen ligase family protein</fullName>
    </submittedName>
</protein>
<dbReference type="PANTHER" id="PTHR37422:SF13">
    <property type="entry name" value="LIPOPOLYSACCHARIDE BIOSYNTHESIS PROTEIN PA4999-RELATED"/>
    <property type="match status" value="1"/>
</dbReference>
<feature type="transmembrane region" description="Helical" evidence="5">
    <location>
        <begin position="83"/>
        <end position="103"/>
    </location>
</feature>
<feature type="transmembrane region" description="Helical" evidence="5">
    <location>
        <begin position="54"/>
        <end position="77"/>
    </location>
</feature>
<dbReference type="PANTHER" id="PTHR37422">
    <property type="entry name" value="TEICHURONIC ACID BIOSYNTHESIS PROTEIN TUAE"/>
    <property type="match status" value="1"/>
</dbReference>
<feature type="domain" description="O-antigen ligase-related" evidence="6">
    <location>
        <begin position="200"/>
        <end position="351"/>
    </location>
</feature>
<evidence type="ECO:0000313" key="7">
    <source>
        <dbReference type="EMBL" id="NID10511.1"/>
    </source>
</evidence>
<feature type="transmembrane region" description="Helical" evidence="5">
    <location>
        <begin position="28"/>
        <end position="47"/>
    </location>
</feature>
<keyword evidence="2 5" id="KW-0812">Transmembrane</keyword>
<comment type="caution">
    <text evidence="7">The sequence shown here is derived from an EMBL/GenBank/DDBJ whole genome shotgun (WGS) entry which is preliminary data.</text>
</comment>
<feature type="transmembrane region" description="Helical" evidence="5">
    <location>
        <begin position="139"/>
        <end position="159"/>
    </location>
</feature>
<feature type="transmembrane region" description="Helical" evidence="5">
    <location>
        <begin position="341"/>
        <end position="364"/>
    </location>
</feature>
<evidence type="ECO:0000256" key="4">
    <source>
        <dbReference type="ARBA" id="ARBA00023136"/>
    </source>
</evidence>
<feature type="transmembrane region" description="Helical" evidence="5">
    <location>
        <begin position="115"/>
        <end position="133"/>
    </location>
</feature>
<name>A0ABX0QDK3_9BACT</name>
<feature type="transmembrane region" description="Helical" evidence="5">
    <location>
        <begin position="376"/>
        <end position="409"/>
    </location>
</feature>
<evidence type="ECO:0000256" key="3">
    <source>
        <dbReference type="ARBA" id="ARBA00022989"/>
    </source>
</evidence>
<evidence type="ECO:0000256" key="2">
    <source>
        <dbReference type="ARBA" id="ARBA00022692"/>
    </source>
</evidence>
<comment type="subcellular location">
    <subcellularLocation>
        <location evidence="1">Membrane</location>
        <topology evidence="1">Multi-pass membrane protein</topology>
    </subcellularLocation>
</comment>
<keyword evidence="8" id="KW-1185">Reference proteome</keyword>
<feature type="transmembrane region" description="Helical" evidence="5">
    <location>
        <begin position="195"/>
        <end position="212"/>
    </location>
</feature>
<dbReference type="EMBL" id="WAEL01000003">
    <property type="protein sequence ID" value="NID10511.1"/>
    <property type="molecule type" value="Genomic_DNA"/>
</dbReference>
<reference evidence="8" key="1">
    <citation type="submission" date="2019-09" db="EMBL/GenBank/DDBJ databases">
        <authorList>
            <person name="Jung D.-H."/>
        </authorList>
    </citation>
    <scope>NUCLEOTIDE SEQUENCE [LARGE SCALE GENOMIC DNA]</scope>
    <source>
        <strain evidence="8">JA-25</strain>
    </source>
</reference>
<dbReference type="GO" id="GO:0016874">
    <property type="term" value="F:ligase activity"/>
    <property type="evidence" value="ECO:0007669"/>
    <property type="project" value="UniProtKB-KW"/>
</dbReference>
<dbReference type="Pfam" id="PF04932">
    <property type="entry name" value="Wzy_C"/>
    <property type="match status" value="1"/>
</dbReference>
<dbReference type="InterPro" id="IPR051533">
    <property type="entry name" value="WaaL-like"/>
</dbReference>
<evidence type="ECO:0000256" key="1">
    <source>
        <dbReference type="ARBA" id="ARBA00004141"/>
    </source>
</evidence>
<evidence type="ECO:0000313" key="8">
    <source>
        <dbReference type="Proteomes" id="UP000606008"/>
    </source>
</evidence>
<dbReference type="RefSeq" id="WP_085410932.1">
    <property type="nucleotide sequence ID" value="NZ_WAEL01000003.1"/>
</dbReference>
<feature type="transmembrane region" description="Helical" evidence="5">
    <location>
        <begin position="171"/>
        <end position="189"/>
    </location>
</feature>